<accession>A0ABQ8BKI2</accession>
<keyword evidence="5" id="KW-0539">Nucleus</keyword>
<dbReference type="InterPro" id="IPR003228">
    <property type="entry name" value="TFIID_TAF12_dom"/>
</dbReference>
<evidence type="ECO:0000313" key="9">
    <source>
        <dbReference type="Proteomes" id="UP000824890"/>
    </source>
</evidence>
<evidence type="ECO:0000313" key="8">
    <source>
        <dbReference type="EMBL" id="KAH0905002.1"/>
    </source>
</evidence>
<dbReference type="PANTHER" id="PTHR12264:SF21">
    <property type="entry name" value="TRANSCRIPTION INITIATION FACTOR TFIID SUBUNIT 12"/>
    <property type="match status" value="1"/>
</dbReference>
<evidence type="ECO:0000256" key="2">
    <source>
        <dbReference type="ARBA" id="ARBA00007530"/>
    </source>
</evidence>
<comment type="similarity">
    <text evidence="2">Belongs to the TAF12 family.</text>
</comment>
<evidence type="ECO:0000259" key="7">
    <source>
        <dbReference type="Pfam" id="PF03847"/>
    </source>
</evidence>
<dbReference type="InterPro" id="IPR037794">
    <property type="entry name" value="TAF12"/>
</dbReference>
<dbReference type="Proteomes" id="UP000824890">
    <property type="component" value="Unassembled WGS sequence"/>
</dbReference>
<feature type="region of interest" description="Disordered" evidence="6">
    <location>
        <begin position="1"/>
        <end position="67"/>
    </location>
</feature>
<dbReference type="PANTHER" id="PTHR12264">
    <property type="entry name" value="TRANSCRIPTION INITIATION FACTOR TFIID SUBUNIT 12"/>
    <property type="match status" value="1"/>
</dbReference>
<evidence type="ECO:0000256" key="4">
    <source>
        <dbReference type="ARBA" id="ARBA00023163"/>
    </source>
</evidence>
<evidence type="ECO:0000256" key="3">
    <source>
        <dbReference type="ARBA" id="ARBA00023015"/>
    </source>
</evidence>
<keyword evidence="4" id="KW-0804">Transcription</keyword>
<keyword evidence="9" id="KW-1185">Reference proteome</keyword>
<reference evidence="8 9" key="1">
    <citation type="submission" date="2021-05" db="EMBL/GenBank/DDBJ databases">
        <title>Genome Assembly of Synthetic Allotetraploid Brassica napus Reveals Homoeologous Exchanges between Subgenomes.</title>
        <authorList>
            <person name="Davis J.T."/>
        </authorList>
    </citation>
    <scope>NUCLEOTIDE SEQUENCE [LARGE SCALE GENOMIC DNA]</scope>
    <source>
        <strain evidence="9">cv. Da-Ae</strain>
        <tissue evidence="8">Seedling</tissue>
    </source>
</reference>
<dbReference type="Pfam" id="PF03847">
    <property type="entry name" value="TFIID_20kDa"/>
    <property type="match status" value="1"/>
</dbReference>
<comment type="subcellular location">
    <subcellularLocation>
        <location evidence="1">Nucleus</location>
    </subcellularLocation>
</comment>
<organism evidence="8 9">
    <name type="scientific">Brassica napus</name>
    <name type="common">Rape</name>
    <dbReference type="NCBI Taxonomy" id="3708"/>
    <lineage>
        <taxon>Eukaryota</taxon>
        <taxon>Viridiplantae</taxon>
        <taxon>Streptophyta</taxon>
        <taxon>Embryophyta</taxon>
        <taxon>Tracheophyta</taxon>
        <taxon>Spermatophyta</taxon>
        <taxon>Magnoliopsida</taxon>
        <taxon>eudicotyledons</taxon>
        <taxon>Gunneridae</taxon>
        <taxon>Pentapetalae</taxon>
        <taxon>rosids</taxon>
        <taxon>malvids</taxon>
        <taxon>Brassicales</taxon>
        <taxon>Brassicaceae</taxon>
        <taxon>Brassiceae</taxon>
        <taxon>Brassica</taxon>
    </lineage>
</organism>
<evidence type="ECO:0000256" key="5">
    <source>
        <dbReference type="ARBA" id="ARBA00023242"/>
    </source>
</evidence>
<gene>
    <name evidence="8" type="ORF">HID58_044505</name>
</gene>
<feature type="region of interest" description="Disordered" evidence="6">
    <location>
        <begin position="187"/>
        <end position="211"/>
    </location>
</feature>
<keyword evidence="3" id="KW-0805">Transcription regulation</keyword>
<protein>
    <recommendedName>
        <fullName evidence="7">Transcription initiation factor TFIID subunit 12 domain-containing protein</fullName>
    </recommendedName>
</protein>
<dbReference type="Gene3D" id="1.10.20.10">
    <property type="entry name" value="Histone, subunit A"/>
    <property type="match status" value="1"/>
</dbReference>
<comment type="caution">
    <text evidence="8">The sequence shown here is derived from an EMBL/GenBank/DDBJ whole genome shotgun (WGS) entry which is preliminary data.</text>
</comment>
<dbReference type="InterPro" id="IPR009072">
    <property type="entry name" value="Histone-fold"/>
</dbReference>
<feature type="domain" description="Transcription initiation factor TFIID subunit 12" evidence="7">
    <location>
        <begin position="133"/>
        <end position="175"/>
    </location>
</feature>
<evidence type="ECO:0000256" key="6">
    <source>
        <dbReference type="SAM" id="MobiDB-lite"/>
    </source>
</evidence>
<proteinExistence type="inferred from homology"/>
<sequence>MSTTFLIPSSAPASSSSSSLPISGQQRGGMAIGVPASPIPSPSQPPPSAFPGSFGQQYGGSGRGTVGMPEAASNTKLSRAKPYATFIYWFSWVSDLLVQHNKACMQLINRGYHLQRKGNRLWHPLRIDRTAFDIDPSEKLDPEVAAILADIAEDFVESLTTDIHKERLAAIKKSVTVTEAANARNPYRHGTANARGGQAKTPAKSLGLYNF</sequence>
<evidence type="ECO:0000256" key="1">
    <source>
        <dbReference type="ARBA" id="ARBA00004123"/>
    </source>
</evidence>
<feature type="compositionally biased region" description="Pro residues" evidence="6">
    <location>
        <begin position="37"/>
        <end position="49"/>
    </location>
</feature>
<feature type="compositionally biased region" description="Low complexity" evidence="6">
    <location>
        <begin position="1"/>
        <end position="23"/>
    </location>
</feature>
<name>A0ABQ8BKI2_BRANA</name>
<dbReference type="EMBL" id="JAGKQM010000011">
    <property type="protein sequence ID" value="KAH0905002.1"/>
    <property type="molecule type" value="Genomic_DNA"/>
</dbReference>